<comment type="caution">
    <text evidence="2">The sequence shown here is derived from an EMBL/GenBank/DDBJ whole genome shotgun (WGS) entry which is preliminary data.</text>
</comment>
<dbReference type="EMBL" id="BPLQ01000179">
    <property type="protein sequence ID" value="GIX68445.1"/>
    <property type="molecule type" value="Genomic_DNA"/>
</dbReference>
<evidence type="ECO:0000256" key="1">
    <source>
        <dbReference type="SAM" id="MobiDB-lite"/>
    </source>
</evidence>
<feature type="region of interest" description="Disordered" evidence="1">
    <location>
        <begin position="1"/>
        <end position="84"/>
    </location>
</feature>
<sequence>MCLPPLPQQKASSSPTNTLISLTDEDPGLGLMMNTDIESHLHTSTPPREQGCPNDAPTTHKSTTEHDILDMDINKTDSDTNKNS</sequence>
<feature type="compositionally biased region" description="Polar residues" evidence="1">
    <location>
        <begin position="9"/>
        <end position="21"/>
    </location>
</feature>
<dbReference type="AlphaFoldDB" id="A0AAV4M9D6"/>
<evidence type="ECO:0000313" key="2">
    <source>
        <dbReference type="EMBL" id="GIX68445.1"/>
    </source>
</evidence>
<dbReference type="Proteomes" id="UP001054837">
    <property type="component" value="Unassembled WGS sequence"/>
</dbReference>
<accession>A0AAV4M9D6</accession>
<proteinExistence type="predicted"/>
<feature type="compositionally biased region" description="Basic and acidic residues" evidence="1">
    <location>
        <begin position="62"/>
        <end position="84"/>
    </location>
</feature>
<organism evidence="2 3">
    <name type="scientific">Caerostris darwini</name>
    <dbReference type="NCBI Taxonomy" id="1538125"/>
    <lineage>
        <taxon>Eukaryota</taxon>
        <taxon>Metazoa</taxon>
        <taxon>Ecdysozoa</taxon>
        <taxon>Arthropoda</taxon>
        <taxon>Chelicerata</taxon>
        <taxon>Arachnida</taxon>
        <taxon>Araneae</taxon>
        <taxon>Araneomorphae</taxon>
        <taxon>Entelegynae</taxon>
        <taxon>Araneoidea</taxon>
        <taxon>Araneidae</taxon>
        <taxon>Caerostris</taxon>
    </lineage>
</organism>
<gene>
    <name evidence="2" type="ORF">CDAR_500331</name>
</gene>
<keyword evidence="3" id="KW-1185">Reference proteome</keyword>
<name>A0AAV4M9D6_9ARAC</name>
<evidence type="ECO:0000313" key="3">
    <source>
        <dbReference type="Proteomes" id="UP001054837"/>
    </source>
</evidence>
<reference evidence="2 3" key="1">
    <citation type="submission" date="2021-06" db="EMBL/GenBank/DDBJ databases">
        <title>Caerostris darwini draft genome.</title>
        <authorList>
            <person name="Kono N."/>
            <person name="Arakawa K."/>
        </authorList>
    </citation>
    <scope>NUCLEOTIDE SEQUENCE [LARGE SCALE GENOMIC DNA]</scope>
</reference>
<protein>
    <submittedName>
        <fullName evidence="2">Uncharacterized protein</fullName>
    </submittedName>
</protein>